<organism evidence="2 3">
    <name type="scientific">Actinoalloteichus caeruleus DSM 43889</name>
    <dbReference type="NCBI Taxonomy" id="1120930"/>
    <lineage>
        <taxon>Bacteria</taxon>
        <taxon>Bacillati</taxon>
        <taxon>Actinomycetota</taxon>
        <taxon>Actinomycetes</taxon>
        <taxon>Pseudonocardiales</taxon>
        <taxon>Pseudonocardiaceae</taxon>
        <taxon>Actinoalloteichus</taxon>
        <taxon>Actinoalloteichus cyanogriseus</taxon>
    </lineage>
</organism>
<comment type="caution">
    <text evidence="2">The sequence shown here is derived from an EMBL/GenBank/DDBJ whole genome shotgun (WGS) entry which is preliminary data.</text>
</comment>
<name>A0ABT1JPD3_ACTCY</name>
<dbReference type="Proteomes" id="UP000791080">
    <property type="component" value="Unassembled WGS sequence"/>
</dbReference>
<sequence>MAPIPSPALESTRRALSTPHPVLPPSDTKRATGTNGYTNSWGTNAHGELSGCPPPRSHALVSASSPR</sequence>
<feature type="region of interest" description="Disordered" evidence="1">
    <location>
        <begin position="1"/>
        <end position="67"/>
    </location>
</feature>
<evidence type="ECO:0000256" key="1">
    <source>
        <dbReference type="SAM" id="MobiDB-lite"/>
    </source>
</evidence>
<feature type="compositionally biased region" description="Polar residues" evidence="1">
    <location>
        <begin position="31"/>
        <end position="43"/>
    </location>
</feature>
<reference evidence="2 3" key="1">
    <citation type="submission" date="2022-06" db="EMBL/GenBank/DDBJ databases">
        <title>Genomic Encyclopedia of Type Strains, Phase I: the one thousand microbial genomes (KMG-I) project.</title>
        <authorList>
            <person name="Kyrpides N."/>
        </authorList>
    </citation>
    <scope>NUCLEOTIDE SEQUENCE [LARGE SCALE GENOMIC DNA]</scope>
    <source>
        <strain evidence="2 3">DSM 43889</strain>
    </source>
</reference>
<proteinExistence type="predicted"/>
<protein>
    <submittedName>
        <fullName evidence="2">Uncharacterized protein</fullName>
    </submittedName>
</protein>
<evidence type="ECO:0000313" key="2">
    <source>
        <dbReference type="EMBL" id="MCP2333991.1"/>
    </source>
</evidence>
<keyword evidence="3" id="KW-1185">Reference proteome</keyword>
<accession>A0ABT1JPD3</accession>
<evidence type="ECO:0000313" key="3">
    <source>
        <dbReference type="Proteomes" id="UP000791080"/>
    </source>
</evidence>
<gene>
    <name evidence="2" type="ORF">G443_004261</name>
</gene>
<dbReference type="EMBL" id="AUBJ02000001">
    <property type="protein sequence ID" value="MCP2333991.1"/>
    <property type="molecule type" value="Genomic_DNA"/>
</dbReference>